<feature type="compositionally biased region" description="Polar residues" evidence="6">
    <location>
        <begin position="3021"/>
        <end position="3041"/>
    </location>
</feature>
<feature type="compositionally biased region" description="Low complexity" evidence="6">
    <location>
        <begin position="257"/>
        <end position="279"/>
    </location>
</feature>
<feature type="compositionally biased region" description="Basic and acidic residues" evidence="6">
    <location>
        <begin position="328"/>
        <end position="340"/>
    </location>
</feature>
<feature type="compositionally biased region" description="Basic and acidic residues" evidence="6">
    <location>
        <begin position="2025"/>
        <end position="2037"/>
    </location>
</feature>
<feature type="compositionally biased region" description="Polar residues" evidence="6">
    <location>
        <begin position="3168"/>
        <end position="3185"/>
    </location>
</feature>
<feature type="compositionally biased region" description="Polar residues" evidence="6">
    <location>
        <begin position="315"/>
        <end position="325"/>
    </location>
</feature>
<proteinExistence type="predicted"/>
<feature type="compositionally biased region" description="Polar residues" evidence="6">
    <location>
        <begin position="1240"/>
        <end position="1259"/>
    </location>
</feature>
<evidence type="ECO:0000256" key="6">
    <source>
        <dbReference type="SAM" id="MobiDB-lite"/>
    </source>
</evidence>
<feature type="region of interest" description="Disordered" evidence="6">
    <location>
        <begin position="1168"/>
        <end position="1266"/>
    </location>
</feature>
<dbReference type="GO" id="GO:0005876">
    <property type="term" value="C:spindle microtubule"/>
    <property type="evidence" value="ECO:0007669"/>
    <property type="project" value="TreeGrafter"/>
</dbReference>
<feature type="compositionally biased region" description="Basic and acidic residues" evidence="6">
    <location>
        <begin position="1669"/>
        <end position="1689"/>
    </location>
</feature>
<comment type="caution">
    <text evidence="7">The sequence shown here is derived from an EMBL/GenBank/DDBJ whole genome shotgun (WGS) entry which is preliminary data.</text>
</comment>
<feature type="region of interest" description="Disordered" evidence="6">
    <location>
        <begin position="110"/>
        <end position="135"/>
    </location>
</feature>
<feature type="compositionally biased region" description="Pro residues" evidence="6">
    <location>
        <begin position="3320"/>
        <end position="3331"/>
    </location>
</feature>
<feature type="compositionally biased region" description="Acidic residues" evidence="6">
    <location>
        <begin position="1502"/>
        <end position="1513"/>
    </location>
</feature>
<dbReference type="GO" id="GO:0072686">
    <property type="term" value="C:mitotic spindle"/>
    <property type="evidence" value="ECO:0007669"/>
    <property type="project" value="TreeGrafter"/>
</dbReference>
<feature type="region of interest" description="Disordered" evidence="6">
    <location>
        <begin position="294"/>
        <end position="380"/>
    </location>
</feature>
<feature type="coiled-coil region" evidence="5">
    <location>
        <begin position="3507"/>
        <end position="3583"/>
    </location>
</feature>
<feature type="compositionally biased region" description="Low complexity" evidence="6">
    <location>
        <begin position="3959"/>
        <end position="3970"/>
    </location>
</feature>
<feature type="region of interest" description="Disordered" evidence="6">
    <location>
        <begin position="1488"/>
        <end position="1515"/>
    </location>
</feature>
<feature type="coiled-coil region" evidence="5">
    <location>
        <begin position="2227"/>
        <end position="2254"/>
    </location>
</feature>
<feature type="region of interest" description="Disordered" evidence="6">
    <location>
        <begin position="1311"/>
        <end position="1330"/>
    </location>
</feature>
<feature type="compositionally biased region" description="Polar residues" evidence="6">
    <location>
        <begin position="3269"/>
        <end position="3278"/>
    </location>
</feature>
<feature type="region of interest" description="Disordered" evidence="6">
    <location>
        <begin position="3915"/>
        <end position="3970"/>
    </location>
</feature>
<feature type="compositionally biased region" description="Basic residues" evidence="6">
    <location>
        <begin position="3942"/>
        <end position="3952"/>
    </location>
</feature>
<dbReference type="SMR" id="A0A836GYQ8"/>
<evidence type="ECO:0000256" key="4">
    <source>
        <dbReference type="ARBA" id="ARBA00023212"/>
    </source>
</evidence>
<feature type="compositionally biased region" description="Low complexity" evidence="6">
    <location>
        <begin position="349"/>
        <end position="362"/>
    </location>
</feature>
<feature type="compositionally biased region" description="Basic and acidic residues" evidence="6">
    <location>
        <begin position="231"/>
        <end position="254"/>
    </location>
</feature>
<feature type="compositionally biased region" description="Polar residues" evidence="6">
    <location>
        <begin position="2683"/>
        <end position="2692"/>
    </location>
</feature>
<dbReference type="PANTHER" id="PTHR47970:SF12">
    <property type="entry name" value="KINESIN FAMILY MEMBER 11"/>
    <property type="match status" value="1"/>
</dbReference>
<feature type="coiled-coil region" evidence="5">
    <location>
        <begin position="3995"/>
        <end position="4022"/>
    </location>
</feature>
<dbReference type="GeneID" id="92360815"/>
<dbReference type="GO" id="GO:0008574">
    <property type="term" value="F:plus-end-directed microtubule motor activity"/>
    <property type="evidence" value="ECO:0007669"/>
    <property type="project" value="TreeGrafter"/>
</dbReference>
<dbReference type="KEGG" id="loi:92360815"/>
<feature type="compositionally biased region" description="Low complexity" evidence="6">
    <location>
        <begin position="1173"/>
        <end position="1185"/>
    </location>
</feature>
<evidence type="ECO:0000313" key="8">
    <source>
        <dbReference type="Proteomes" id="UP000674143"/>
    </source>
</evidence>
<feature type="region of interest" description="Disordered" evidence="6">
    <location>
        <begin position="2875"/>
        <end position="2910"/>
    </location>
</feature>
<dbReference type="InterPro" id="IPR047149">
    <property type="entry name" value="KIF11-like"/>
</dbReference>
<feature type="region of interest" description="Disordered" evidence="6">
    <location>
        <begin position="1669"/>
        <end position="1729"/>
    </location>
</feature>
<feature type="compositionally biased region" description="Low complexity" evidence="6">
    <location>
        <begin position="116"/>
        <end position="129"/>
    </location>
</feature>
<feature type="compositionally biased region" description="Low complexity" evidence="6">
    <location>
        <begin position="1716"/>
        <end position="1728"/>
    </location>
</feature>
<feature type="compositionally biased region" description="Basic and acidic residues" evidence="6">
    <location>
        <begin position="2056"/>
        <end position="2066"/>
    </location>
</feature>
<keyword evidence="2" id="KW-0963">Cytoplasm</keyword>
<feature type="coiled-coil region" evidence="5">
    <location>
        <begin position="3065"/>
        <end position="3095"/>
    </location>
</feature>
<evidence type="ECO:0000256" key="2">
    <source>
        <dbReference type="ARBA" id="ARBA00022490"/>
    </source>
</evidence>
<feature type="region of interest" description="Disordered" evidence="6">
    <location>
        <begin position="874"/>
        <end position="894"/>
    </location>
</feature>
<dbReference type="RefSeq" id="XP_067064690.1">
    <property type="nucleotide sequence ID" value="XM_067206881.1"/>
</dbReference>
<accession>A0A836GYQ8</accession>
<reference evidence="8" key="1">
    <citation type="journal article" date="2021" name="Microbiol. Resour. Announc.">
        <title>LGAAP: Leishmaniinae Genome Assembly and Annotation Pipeline.</title>
        <authorList>
            <person name="Almutairi H."/>
            <person name="Urbaniak M.D."/>
            <person name="Bates M.D."/>
            <person name="Jariyapan N."/>
            <person name="Kwakye-Nuako G."/>
            <person name="Thomaz-Soccol V."/>
            <person name="Al-Salem W.S."/>
            <person name="Dillon R.J."/>
            <person name="Bates P.A."/>
            <person name="Gatherer D."/>
        </authorList>
    </citation>
    <scope>NUCLEOTIDE SEQUENCE [LARGE SCALE GENOMIC DNA]</scope>
</reference>
<gene>
    <name evidence="7" type="ORF">LSCM4_04904</name>
</gene>
<dbReference type="EMBL" id="JAFHLR010000014">
    <property type="protein sequence ID" value="KAG5483751.1"/>
    <property type="molecule type" value="Genomic_DNA"/>
</dbReference>
<evidence type="ECO:0000256" key="3">
    <source>
        <dbReference type="ARBA" id="ARBA00023175"/>
    </source>
</evidence>
<sequence length="4108" mass="437408">MMQNYGGNAIASVTPSVAKMAAMSGAQASVSSWMSPDVTVGTSSFAERDRECSSGGGDTLGAEAALRVLPADASAMLVAVITKYVHRRMAASSAIDDAVAEESRWIKNSSARKKFSSTSASGATRSTLSPRLGTSDDGVEEVHLITSTQQLEAHLLRCLLHVHLIPCQLPNQPEVIGTPGVTIVPGTTRKSPQVQRPMTSVVTSMNEVASAEGADGEQSPPPRHPSVLGAGEKHHPTERAGEKHHPTESAEGRSRSQRSSAAAAAASATSSQRARASSGGIKAKELYYTYTSRGISSSRPRPHGEDPVGAATASPMRSPSCSNGEAATAERVKKAQEATTRRRRAGRQVADASAVSWDSANSLPPKADSSGGALPEHSRNLPVFPCTCGGTVRPLYATEIRAALRSWPSRIAQYVLATTLAKQELRSAAGDADGVTNAGAPAEPGTGRGDAPASNTHEEGRASASEPLPVGEDAENEIEADVVIDVLVRRLCSVLDYTRLIAGTSGTRVGEPPAVVFPSFARFYLADVDAEIAAHGSGAREGSPRPQASEGGNAHLYLARLVDVLLSAQTRGGDATGAGGPAQHAEVEPTRKLGLSGDIATDFGWLLKHTPLVTVPRHPSASPADKPALGMADINFASPLLTARSSVWCALRSLLHLSPSSLHNPTICTTPLVVGIVRRYSSSRPTTTSNGADSGGESLRVRFLPVADLFHHAAVATAAAAEPAPDGRLRGSQHAAHNRPRTPAFYNAVLLEVTGEDVLHSVATHADAVALEEESESKVRYDADVPEAYRDRHRRRMEAQNRSGFESNLGASAWGMNEPDSATALSVRHRCLSGRECALWEKLLGLAHFVHVSGTPAEVETTARYVTLVIRRRRGARQQSQRDPRQVSSASSSPVSIAESTALPSVPVFFFTLTETSALRSAATAVVEARQLLFCGDRETSDDRDAVPAHAAQGARTKAGSAPSTAAAAAAGRASFFFGGSGLGLRALLGWGKGTAAATPGQPTPANSSAQDCNRSSNIRMQPCCDEGQCHLRAPATEPLSPSVREGSTEELIMEWMYDVLIPLFFETTVSVSEDVGPAGAAAAGRRRAPYHLRSQRVLLGRVQAVTPSMVYGGSFTTSSSSTVALACDTEPITEAVVRDSMFDANLITYLLLNQLFFTPDGSLVDTAHDAGSSPARRARSAPLPERTPENTRSVAAASPHSPNAQARRVSFLEDASTPTPPRLATSLSDPESGAGSPLLQPSSTPANPTLPRRSSSVAGSPRSILKSGRRYKREKLIRSSAPATSVVPFRNLFLWRCLAAEILSSGDSAHGASAQQQQQHQKQQSQEGLGDISSVSTSLCITSAAYLRYTQALAVRVASDAATAVLLASLLAEQHACCRQLQGQDKQVHREGSSSAPECAHGGIHRGAEDIRKACTPRDAPAEASAGGAQWRPLACDDLLALASGAALAFVRAALAPILCKADANPARLAGVAAEVGIGIDFSDAFDKGETTPERRGDADSASDTDDEECSADDTRCVGGHHGRASEAAALSLLTPSLPVDVSRRLHTLCLVCLLHVRLEVLETVTRPLDVVLRSLTWALARHRLRDLCRPLDNFLRSGSAAALLHGADGSAQRVHAERQLWQLVRQALDLYEGCLVLPHIFAGADAALLATVPTASMEVEKEQVASEAVVKRHDGGSMADAHAREEPYSVLSEEESTSPLTARTDVGIPKPRLSSEQQEQQQLLSSAQRGRAGFVPLSFGSTSFDSAHPSTILTVRRAALQPAPSQKSLTRPVDPSDSYDLHSSALNMRTMRLASPAVRGAGSSDFGGAASDFVEAAASLLALRRLTPFTSPHAGGITPVSQMRAPLEAGTGIEASATEPVMGSCLSDGSGSGNAISVAAPISRARQPSPQKAFDDALAFYHGHAGNASRDSDTSPQVHLLLSPPTALDVPALAAPDTTDSRSLDGFPLGLFDANAAAPLLAGSPAGRYDESPRCADFSGSEASQRRRQRACVPSHPSSFLTLTYAVPLLRRLQTVVSSAGEGNREDAGEVERQPRTSPRPPHGQPPSIPCQEHTPRMRARESGDAATGSTAQADGKGSLSPKGGANVAASVSATSETRPVIQVRSGIAVESPLLSPFVAEAKRVMVAALLERWVLPWWAQLTLRTEQETTEAKRGHENNGAHAGDTRVVGYGAVSTPSAQPGIHGGCRVRPPTDKVTASTDPAASCERLEKSVGVHEVTPSAASSQLAKQVAELKRENSELHSRLHNTQRLLAAIHQACSGLCVASRQYEVSVAVQNEKVKRAVTAAPTDSNMSLAGCKDTVTLSRQLNLVSPSPLSSAPQVVLGKGDVGVSGPHDEAARSKVVMGDSASAPPLADRVPPNLLYFAQTEEGRERVAELCERIVVLLSGAADPEDERDENAEYPPPSAIACDSDLLSQPPSSTSALATSHGFLLRSLSKGMQSSQFPSPPEPTSADLATAAALRRDNSMRHRHSVVSREPSQLYAPLEPQPFRRTSTAFTLVSLAPAGALTMSSTIAPETPCSTPTSTPVAVLIVGASRDPSLASSPVQPLRPNSVQQQHMQPRLIAWQHAADPSFSADVGVPSMLMTAYPEATSVHVSSSLRSPGSTPPLLRRASPLTKATQAAPPVSPSLELVGTFVASSSSVTSLAASTQMRNAPPQRRSSSVDNVEVVAHTPDEQQHSNTSSSATPSVALWDSHGTQDVTPLDNRRRRHSSRGGSGNGNSAGRQAPSSTLSSSPVDSAYSARPAPSAVEPRGLAALPSLLPLPLSPASLSLSAASSEAPTESSLMFTTTAVHTRTFYDPIIREDDAYVQDNDIADAAAAAAAAADAPKGKEDVSLTPVDKESRLLEGERTAAIAVGSVECTRKPVDVSADASHADPAGGLLEQSAVPKQAGGSSDPKPRLCSTSSSAPRVLMISSLWSLQYQHPTALLLRQSQELVCPTTRDAGSVSVETRALQHTDSGVATHDDRQVAACDAGEVGELVKQEPTLTKATTLQVHRTLSPKREGGVGGNLAPASPITSEQAVLPRTTTTAVSSSPLREPTPARSSEAAVTALADLQRRLSGSSSVVTELRQQLQQAEEELCEKEAAMARLAEHLAATEAALRAAQCAAALAGEAKQPLQRLFTPPPPPLRASVSTSTAQLLPLPFASSTPWREEREKGVNGSGVTSTPANAADGTSQLTEPVAGTAAPTVGEPTATAAPDTAVSAATSPPLSAGSSPQSPSSLHAQLRRRVHELEDELRNAHFRMDQWRALLDAERHAHTVQVDQLTHQLGNEQRRRVREGRSRSRSLSPPGSDTVPLPYVESLARDETRAAPLPAPPPLAPLPPKVERRPQLSSMSGDVALLPASRRDRHGTQLQQRIDDLTEKLHVAEAHAIEERAQRDAAEMCIRALEREQQVLRERLEAQGKEWDVAQVQQRQQAHDAAWREKTLRREVEAHMQALATMQAEQVASEETQRRLAAELDAERRARATAVAEDRAARDRLAHESEEQQRLLRCERDKAMQREKEAVAQAAAESQAAQAQIAALRQRIESTAEQLRAAEAESGEQRDRCIIAETQAAALESAQKELADRVMVLEEELSGIRAAQKQWQQDTDERERALRQEYEETAVNAGAAMEAQRRASSEQVQRCEDELRAMRHAQAVSDEAHRAAFEDVTRKLEDAEQATRLAADDLRRERETHERTTAALREFQSENAALRQRVDAVLEKLHLAEVDADERCRQRERIGALEEELEAARAQQQDRLQGQLEAAKKCEDALRRELETHVRTIAKLQEDQSASDELRRRLEDELQSEKLARAADAAMHKVALADAQGQVSCAEQRTRDSDDALQRKEREHARTLAAMQAAQEANTQLQRSRAAQEVHIQQCTRSWWSAREACALQWMEAKTLLVADAWCIKCAELQLQLHAQRLQRREGQPQQTPSLVSPSPTSAGSPPVGLKQRKEKRLGREKRRDEPSAPGAAATVPAASGAPVLQSEIAVLSVDDPLGLRYELQRKTRHINSLEERVRQLEEAHRVDQRVMSTLQQLAAQEETLNGKRSAAASGLPPPPSRECPARDAAWAEGFSTPTSLPWDPCSDIRGSAGSPPGTTERKRLTPNEYRQRYAWL</sequence>
<feature type="region of interest" description="Disordered" evidence="6">
    <location>
        <begin position="3269"/>
        <end position="3340"/>
    </location>
</feature>
<feature type="compositionally biased region" description="Low complexity" evidence="6">
    <location>
        <begin position="1311"/>
        <end position="1327"/>
    </location>
</feature>
<feature type="region of interest" description="Disordered" evidence="6">
    <location>
        <begin position="3150"/>
        <end position="3233"/>
    </location>
</feature>
<keyword evidence="5" id="KW-0175">Coiled coil</keyword>
<dbReference type="GO" id="GO:0051231">
    <property type="term" value="P:spindle elongation"/>
    <property type="evidence" value="ECO:0007669"/>
    <property type="project" value="TreeGrafter"/>
</dbReference>
<name>A0A836GYQ8_9TRYP</name>
<feature type="region of interest" description="Disordered" evidence="6">
    <location>
        <begin position="4035"/>
        <end position="4097"/>
    </location>
</feature>
<feature type="region of interest" description="Disordered" evidence="6">
    <location>
        <begin position="208"/>
        <end position="279"/>
    </location>
</feature>
<feature type="compositionally biased region" description="Low complexity" evidence="6">
    <location>
        <begin position="2726"/>
        <end position="2743"/>
    </location>
</feature>
<feature type="region of interest" description="Disordered" evidence="6">
    <location>
        <begin position="428"/>
        <end position="474"/>
    </location>
</feature>
<keyword evidence="8" id="KW-1185">Reference proteome</keyword>
<feature type="compositionally biased region" description="Polar residues" evidence="6">
    <location>
        <begin position="3919"/>
        <end position="3935"/>
    </location>
</feature>
<protein>
    <submittedName>
        <fullName evidence="7">Uncharacterized protein</fullName>
    </submittedName>
</protein>
<dbReference type="PANTHER" id="PTHR47970">
    <property type="entry name" value="KINESIN-LIKE PROTEIN KIF11"/>
    <property type="match status" value="1"/>
</dbReference>
<feature type="coiled-coil region" evidence="5">
    <location>
        <begin position="3386"/>
        <end position="3452"/>
    </location>
</feature>
<feature type="region of interest" description="Disordered" evidence="6">
    <location>
        <begin position="1967"/>
        <end position="1997"/>
    </location>
</feature>
<evidence type="ECO:0000256" key="5">
    <source>
        <dbReference type="SAM" id="Coils"/>
    </source>
</evidence>
<evidence type="ECO:0000313" key="7">
    <source>
        <dbReference type="EMBL" id="KAG5483751.1"/>
    </source>
</evidence>
<feature type="compositionally biased region" description="Pro residues" evidence="6">
    <location>
        <begin position="2040"/>
        <end position="2051"/>
    </location>
</feature>
<reference evidence="8" key="2">
    <citation type="journal article" date="2021" name="Sci. Data">
        <title>Chromosome-scale genome sequencing, assembly and annotation of six genomes from subfamily Leishmaniinae.</title>
        <authorList>
            <person name="Almutairi H."/>
            <person name="Urbaniak M.D."/>
            <person name="Bates M.D."/>
            <person name="Jariyapan N."/>
            <person name="Kwakye-Nuako G."/>
            <person name="Thomaz Soccol V."/>
            <person name="Al-Salem W.S."/>
            <person name="Dillon R.J."/>
            <person name="Bates P.A."/>
            <person name="Gatherer D."/>
        </authorList>
    </citation>
    <scope>NUCLEOTIDE SEQUENCE [LARGE SCALE GENOMIC DNA]</scope>
</reference>
<organism evidence="7 8">
    <name type="scientific">Leishmania orientalis</name>
    <dbReference type="NCBI Taxonomy" id="2249476"/>
    <lineage>
        <taxon>Eukaryota</taxon>
        <taxon>Discoba</taxon>
        <taxon>Euglenozoa</taxon>
        <taxon>Kinetoplastea</taxon>
        <taxon>Metakinetoplastina</taxon>
        <taxon>Trypanosomatida</taxon>
        <taxon>Trypanosomatidae</taxon>
        <taxon>Leishmaniinae</taxon>
        <taxon>Leishmania</taxon>
    </lineage>
</organism>
<keyword evidence="3" id="KW-0505">Motor protein</keyword>
<comment type="subcellular location">
    <subcellularLocation>
        <location evidence="1">Cytoplasm</location>
        <location evidence="1">Cytoskeleton</location>
    </subcellularLocation>
</comment>
<feature type="region of interest" description="Disordered" evidence="6">
    <location>
        <begin position="3002"/>
        <end position="3051"/>
    </location>
</feature>
<feature type="region of interest" description="Disordered" evidence="6">
    <location>
        <begin position="2677"/>
        <end position="2751"/>
    </location>
</feature>
<feature type="coiled-coil region" evidence="5">
    <location>
        <begin position="3677"/>
        <end position="3792"/>
    </location>
</feature>
<dbReference type="GO" id="GO:0090307">
    <property type="term" value="P:mitotic spindle assembly"/>
    <property type="evidence" value="ECO:0007669"/>
    <property type="project" value="TreeGrafter"/>
</dbReference>
<feature type="compositionally biased region" description="Basic and acidic residues" evidence="6">
    <location>
        <begin position="1488"/>
        <end position="1500"/>
    </location>
</feature>
<feature type="region of interest" description="Disordered" evidence="6">
    <location>
        <begin position="2180"/>
        <end position="2205"/>
    </location>
</feature>
<keyword evidence="4" id="KW-0206">Cytoskeleton</keyword>
<feature type="region of interest" description="Disordered" evidence="6">
    <location>
        <begin position="2019"/>
        <end position="2098"/>
    </location>
</feature>
<feature type="compositionally biased region" description="Low complexity" evidence="6">
    <location>
        <begin position="3199"/>
        <end position="3228"/>
    </location>
</feature>
<dbReference type="Proteomes" id="UP000674143">
    <property type="component" value="Unassembled WGS sequence"/>
</dbReference>
<evidence type="ECO:0000256" key="1">
    <source>
        <dbReference type="ARBA" id="ARBA00004245"/>
    </source>
</evidence>